<dbReference type="Pfam" id="PF05433">
    <property type="entry name" value="Rick_17kDa_Anti"/>
    <property type="match status" value="1"/>
</dbReference>
<gene>
    <name evidence="3" type="ORF">ABCS64_10830</name>
</gene>
<organism evidence="3 4">
    <name type="scientific">Dentiradicibacter hellwigii</name>
    <dbReference type="NCBI Taxonomy" id="3149053"/>
    <lineage>
        <taxon>Bacteria</taxon>
        <taxon>Pseudomonadati</taxon>
        <taxon>Pseudomonadota</taxon>
        <taxon>Betaproteobacteria</taxon>
        <taxon>Rhodocyclales</taxon>
        <taxon>Rhodocyclaceae</taxon>
        <taxon>Dentiradicibacter</taxon>
    </lineage>
</organism>
<dbReference type="InterPro" id="IPR008816">
    <property type="entry name" value="Gly_zipper_2TM_dom"/>
</dbReference>
<evidence type="ECO:0000259" key="2">
    <source>
        <dbReference type="Pfam" id="PF05433"/>
    </source>
</evidence>
<accession>A0ABV4UHT2</accession>
<feature type="chain" id="PRO_5046751021" evidence="1">
    <location>
        <begin position="26"/>
        <end position="145"/>
    </location>
</feature>
<keyword evidence="4" id="KW-1185">Reference proteome</keyword>
<evidence type="ECO:0000313" key="4">
    <source>
        <dbReference type="Proteomes" id="UP001574673"/>
    </source>
</evidence>
<protein>
    <submittedName>
        <fullName evidence="3">Glycine zipper 2TM domain-containing protein</fullName>
    </submittedName>
</protein>
<evidence type="ECO:0000256" key="1">
    <source>
        <dbReference type="SAM" id="SignalP"/>
    </source>
</evidence>
<feature type="domain" description="Glycine zipper 2TM" evidence="2">
    <location>
        <begin position="31"/>
        <end position="69"/>
    </location>
</feature>
<dbReference type="EMBL" id="JBEUWX010000002">
    <property type="protein sequence ID" value="MFA9950808.1"/>
    <property type="molecule type" value="Genomic_DNA"/>
</dbReference>
<dbReference type="RefSeq" id="WP_418891839.1">
    <property type="nucleotide sequence ID" value="NZ_JBEUWX010000002.1"/>
</dbReference>
<keyword evidence="1" id="KW-0732">Signal</keyword>
<reference evidence="4" key="1">
    <citation type="submission" date="2024-06" db="EMBL/GenBank/DDBJ databases">
        <title>Radixoralia hellwigii gen. nov., sp nov., isolated from a root canal in the human oral cavity.</title>
        <authorList>
            <person name="Bartsch S."/>
            <person name="Wittmer A."/>
            <person name="Schulz A.-K."/>
            <person name="Neumann-Schaal M."/>
            <person name="Wolf J."/>
            <person name="Gronow S."/>
            <person name="Tennert C."/>
            <person name="Haecker G."/>
            <person name="Cieplik F."/>
            <person name="Al-Ahmad A."/>
        </authorList>
    </citation>
    <scope>NUCLEOTIDE SEQUENCE [LARGE SCALE GENOMIC DNA]</scope>
    <source>
        <strain evidence="4">Wk13</strain>
    </source>
</reference>
<sequence>MKPNRVLGAVIVFSLGVTTSATALANDTVVGALIGGAAGALVGHSVGGRDAMVTGGVLGAATGAAIGSQSRRRHKSEHSAHYYPYPPNYRYSERSYSYPAQPTYYYESPTYYEAPPEVYYEPRRRGHRHDYRYLPIPVSMEIYDD</sequence>
<dbReference type="Proteomes" id="UP001574673">
    <property type="component" value="Unassembled WGS sequence"/>
</dbReference>
<proteinExistence type="predicted"/>
<evidence type="ECO:0000313" key="3">
    <source>
        <dbReference type="EMBL" id="MFA9950808.1"/>
    </source>
</evidence>
<feature type="signal peptide" evidence="1">
    <location>
        <begin position="1"/>
        <end position="25"/>
    </location>
</feature>
<name>A0ABV4UHT2_9RHOO</name>
<comment type="caution">
    <text evidence="3">The sequence shown here is derived from an EMBL/GenBank/DDBJ whole genome shotgun (WGS) entry which is preliminary data.</text>
</comment>